<comment type="caution">
    <text evidence="3">The sequence shown here is derived from an EMBL/GenBank/DDBJ whole genome shotgun (WGS) entry which is preliminary data.</text>
</comment>
<evidence type="ECO:0000313" key="3">
    <source>
        <dbReference type="EMBL" id="GGO05314.1"/>
    </source>
</evidence>
<name>A0ABQ2L964_9BACL</name>
<dbReference type="RefSeq" id="WP_018977329.1">
    <property type="nucleotide sequence ID" value="NZ_BMLN01000010.1"/>
</dbReference>
<evidence type="ECO:0000256" key="2">
    <source>
        <dbReference type="SAM" id="SignalP"/>
    </source>
</evidence>
<dbReference type="PROSITE" id="PS51257">
    <property type="entry name" value="PROKAR_LIPOPROTEIN"/>
    <property type="match status" value="1"/>
</dbReference>
<dbReference type="EMBL" id="BMLN01000010">
    <property type="protein sequence ID" value="GGO05314.1"/>
    <property type="molecule type" value="Genomic_DNA"/>
</dbReference>
<reference evidence="4" key="1">
    <citation type="journal article" date="2019" name="Int. J. Syst. Evol. Microbiol.">
        <title>The Global Catalogue of Microorganisms (GCM) 10K type strain sequencing project: providing services to taxonomists for standard genome sequencing and annotation.</title>
        <authorList>
            <consortium name="The Broad Institute Genomics Platform"/>
            <consortium name="The Broad Institute Genome Sequencing Center for Infectious Disease"/>
            <person name="Wu L."/>
            <person name="Ma J."/>
        </authorList>
    </citation>
    <scope>NUCLEOTIDE SEQUENCE [LARGE SCALE GENOMIC DNA]</scope>
    <source>
        <strain evidence="4">CGMCC 1.6964</strain>
    </source>
</reference>
<feature type="compositionally biased region" description="Basic and acidic residues" evidence="1">
    <location>
        <begin position="117"/>
        <end position="128"/>
    </location>
</feature>
<evidence type="ECO:0000313" key="4">
    <source>
        <dbReference type="Proteomes" id="UP000606653"/>
    </source>
</evidence>
<proteinExistence type="predicted"/>
<evidence type="ECO:0000256" key="1">
    <source>
        <dbReference type="SAM" id="MobiDB-lite"/>
    </source>
</evidence>
<gene>
    <name evidence="3" type="ORF">GCM10010969_31580</name>
</gene>
<evidence type="ECO:0008006" key="5">
    <source>
        <dbReference type="Google" id="ProtNLM"/>
    </source>
</evidence>
<protein>
    <recommendedName>
        <fullName evidence="5">Lipoprotein</fullName>
    </recommendedName>
</protein>
<feature type="chain" id="PRO_5045433710" description="Lipoprotein" evidence="2">
    <location>
        <begin position="23"/>
        <end position="286"/>
    </location>
</feature>
<accession>A0ABQ2L964</accession>
<feature type="compositionally biased region" description="Basic and acidic residues" evidence="1">
    <location>
        <begin position="86"/>
        <end position="106"/>
    </location>
</feature>
<sequence>MKTYNRAASLIGVLLLSGALTACGNESETASQADPADDTTITAENNKEAVEDPAAADGDKADASNEASGEEADAAGGGGSEQAEDDSAKDNSAKGDADTSDADKAGTDASKTGADASKADIEKADPAKQGKKGAGSDRPGTDSFNLIGSGDTVKGKLVEGYGYALYAMEGFEFDAETNMLSMSDNPDYYAIVKPLESGYALATLRKQGQNELRQFGKVVELKGANTPEQLVRSRLFLSAEGGQGTHQYALWETPEKGYLLHIHMPEGADQKKAAELIYTSLSTIAD</sequence>
<keyword evidence="2" id="KW-0732">Signal</keyword>
<keyword evidence="4" id="KW-1185">Reference proteome</keyword>
<organism evidence="3 4">
    <name type="scientific">Saccharibacillus kuerlensis</name>
    <dbReference type="NCBI Taxonomy" id="459527"/>
    <lineage>
        <taxon>Bacteria</taxon>
        <taxon>Bacillati</taxon>
        <taxon>Bacillota</taxon>
        <taxon>Bacilli</taxon>
        <taxon>Bacillales</taxon>
        <taxon>Paenibacillaceae</taxon>
        <taxon>Saccharibacillus</taxon>
    </lineage>
</organism>
<dbReference type="Proteomes" id="UP000606653">
    <property type="component" value="Unassembled WGS sequence"/>
</dbReference>
<feature type="region of interest" description="Disordered" evidence="1">
    <location>
        <begin position="26"/>
        <end position="149"/>
    </location>
</feature>
<feature type="signal peptide" evidence="2">
    <location>
        <begin position="1"/>
        <end position="22"/>
    </location>
</feature>